<dbReference type="Proteomes" id="UP001596364">
    <property type="component" value="Unassembled WGS sequence"/>
</dbReference>
<proteinExistence type="predicted"/>
<protein>
    <submittedName>
        <fullName evidence="1">Uncharacterized protein</fullName>
    </submittedName>
</protein>
<organism evidence="1 2">
    <name type="scientific">Pseudobowmanella zhangzhouensis</name>
    <dbReference type="NCBI Taxonomy" id="1537679"/>
    <lineage>
        <taxon>Bacteria</taxon>
        <taxon>Pseudomonadati</taxon>
        <taxon>Pseudomonadota</taxon>
        <taxon>Gammaproteobacteria</taxon>
        <taxon>Alteromonadales</taxon>
        <taxon>Alteromonadaceae</taxon>
    </lineage>
</organism>
<evidence type="ECO:0000313" key="1">
    <source>
        <dbReference type="EMBL" id="MFC6438839.1"/>
    </source>
</evidence>
<keyword evidence="2" id="KW-1185">Reference proteome</keyword>
<dbReference type="RefSeq" id="WP_131259845.1">
    <property type="nucleotide sequence ID" value="NZ_JBHSUS010000001.1"/>
</dbReference>
<reference evidence="2" key="1">
    <citation type="journal article" date="2019" name="Int. J. Syst. Evol. Microbiol.">
        <title>The Global Catalogue of Microorganisms (GCM) 10K type strain sequencing project: providing services to taxonomists for standard genome sequencing and annotation.</title>
        <authorList>
            <consortium name="The Broad Institute Genomics Platform"/>
            <consortium name="The Broad Institute Genome Sequencing Center for Infectious Disease"/>
            <person name="Wu L."/>
            <person name="Ma J."/>
        </authorList>
    </citation>
    <scope>NUCLEOTIDE SEQUENCE [LARGE SCALE GENOMIC DNA]</scope>
    <source>
        <strain evidence="2">CGMCC 1.16031</strain>
    </source>
</reference>
<accession>A0ABW1XGH2</accession>
<sequence>MLPDKFKRAIREKAISRAHTRIILAGRTPESFSADELEVIVREEEDNIKNNYKEKGLLAVAALLGLGWWI</sequence>
<name>A0ABW1XGH2_9ALTE</name>
<gene>
    <name evidence="1" type="ORF">ACFP85_01555</name>
</gene>
<evidence type="ECO:0000313" key="2">
    <source>
        <dbReference type="Proteomes" id="UP001596364"/>
    </source>
</evidence>
<dbReference type="EMBL" id="JBHSUS010000001">
    <property type="protein sequence ID" value="MFC6438839.1"/>
    <property type="molecule type" value="Genomic_DNA"/>
</dbReference>
<comment type="caution">
    <text evidence="1">The sequence shown here is derived from an EMBL/GenBank/DDBJ whole genome shotgun (WGS) entry which is preliminary data.</text>
</comment>